<dbReference type="AlphaFoldDB" id="A0A0A0L2F4"/>
<reference evidence="2 3" key="4">
    <citation type="journal article" date="2011" name="BMC Genomics">
        <title>RNA-Seq improves annotation of protein-coding genes in the cucumber genome.</title>
        <authorList>
            <person name="Li Z."/>
            <person name="Zhang Z."/>
            <person name="Yan P."/>
            <person name="Huang S."/>
            <person name="Fei Z."/>
            <person name="Lin K."/>
        </authorList>
    </citation>
    <scope>NUCLEOTIDE SEQUENCE [LARGE SCALE GENOMIC DNA]</scope>
    <source>
        <strain evidence="3">cv. 9930</strain>
    </source>
</reference>
<proteinExistence type="predicted"/>
<dbReference type="GO" id="GO:0006749">
    <property type="term" value="P:glutathione metabolic process"/>
    <property type="evidence" value="ECO:0007669"/>
    <property type="project" value="InterPro"/>
</dbReference>
<evidence type="ECO:0000256" key="1">
    <source>
        <dbReference type="SAM" id="MobiDB-lite"/>
    </source>
</evidence>
<keyword evidence="3" id="KW-1185">Reference proteome</keyword>
<dbReference type="GO" id="GO:0004364">
    <property type="term" value="F:glutathione transferase activity"/>
    <property type="evidence" value="ECO:0007669"/>
    <property type="project" value="InterPro"/>
</dbReference>
<dbReference type="InterPro" id="IPR045074">
    <property type="entry name" value="GST_C_Tau"/>
</dbReference>
<dbReference type="Gene3D" id="1.20.1050.10">
    <property type="match status" value="1"/>
</dbReference>
<evidence type="ECO:0008006" key="4">
    <source>
        <dbReference type="Google" id="ProtNLM"/>
    </source>
</evidence>
<dbReference type="Proteomes" id="UP000029981">
    <property type="component" value="Chromosome 4"/>
</dbReference>
<reference evidence="2 3" key="3">
    <citation type="journal article" date="2010" name="BMC Genomics">
        <title>Transcriptome sequencing and comparative analysis of cucumber flowers with different sex types.</title>
        <authorList>
            <person name="Guo S."/>
            <person name="Zheng Y."/>
            <person name="Joung J.G."/>
            <person name="Liu S."/>
            <person name="Zhang Z."/>
            <person name="Crasta O.R."/>
            <person name="Sobral B.W."/>
            <person name="Xu Y."/>
            <person name="Huang S."/>
            <person name="Fei Z."/>
        </authorList>
    </citation>
    <scope>NUCLEOTIDE SEQUENCE [LARGE SCALE GENOMIC DNA]</scope>
    <source>
        <strain evidence="3">cv. 9930</strain>
    </source>
</reference>
<reference evidence="2 3" key="2">
    <citation type="journal article" date="2009" name="PLoS ONE">
        <title>An integrated genetic and cytogenetic map of the cucumber genome.</title>
        <authorList>
            <person name="Ren Y."/>
            <person name="Zhang Z."/>
            <person name="Liu J."/>
            <person name="Staub J.E."/>
            <person name="Han Y."/>
            <person name="Cheng Z."/>
            <person name="Li X."/>
            <person name="Lu J."/>
            <person name="Miao H."/>
            <person name="Kang H."/>
            <person name="Xie B."/>
            <person name="Gu X."/>
            <person name="Wang X."/>
            <person name="Du Y."/>
            <person name="Jin W."/>
            <person name="Huang S."/>
        </authorList>
    </citation>
    <scope>NUCLEOTIDE SEQUENCE [LARGE SCALE GENOMIC DNA]</scope>
    <source>
        <strain evidence="3">cv. 9930</strain>
    </source>
</reference>
<protein>
    <recommendedName>
        <fullName evidence="4">GST C-terminal domain-containing protein</fullName>
    </recommendedName>
</protein>
<dbReference type="OMA" id="ANLVELW"/>
<sequence length="101" mass="11536">MPAVLRVARSQEDEREKGIEEAEETLEPLEKELNIVGLILAGWIPATEEAIGFELLSAHKFPNLTKWSQHFVNHSVAKEVLPEKNFLVNFLKNVTFRPKNN</sequence>
<dbReference type="InterPro" id="IPR036282">
    <property type="entry name" value="Glutathione-S-Trfase_C_sf"/>
</dbReference>
<accession>A0A0A0L2F4</accession>
<name>A0A0A0L2F4_CUCSA</name>
<organism evidence="2 3">
    <name type="scientific">Cucumis sativus</name>
    <name type="common">Cucumber</name>
    <dbReference type="NCBI Taxonomy" id="3659"/>
    <lineage>
        <taxon>Eukaryota</taxon>
        <taxon>Viridiplantae</taxon>
        <taxon>Streptophyta</taxon>
        <taxon>Embryophyta</taxon>
        <taxon>Tracheophyta</taxon>
        <taxon>Spermatophyta</taxon>
        <taxon>Magnoliopsida</taxon>
        <taxon>eudicotyledons</taxon>
        <taxon>Gunneridae</taxon>
        <taxon>Pentapetalae</taxon>
        <taxon>rosids</taxon>
        <taxon>fabids</taxon>
        <taxon>Cucurbitales</taxon>
        <taxon>Cucurbitaceae</taxon>
        <taxon>Benincaseae</taxon>
        <taxon>Cucumis</taxon>
    </lineage>
</organism>
<feature type="region of interest" description="Disordered" evidence="1">
    <location>
        <begin position="1"/>
        <end position="23"/>
    </location>
</feature>
<evidence type="ECO:0000313" key="3">
    <source>
        <dbReference type="Proteomes" id="UP000029981"/>
    </source>
</evidence>
<dbReference type="CDD" id="cd03185">
    <property type="entry name" value="GST_C_Tau"/>
    <property type="match status" value="1"/>
</dbReference>
<dbReference type="STRING" id="3659.A0A0A0L2F4"/>
<reference evidence="2 3" key="1">
    <citation type="journal article" date="2009" name="Nat. Genet.">
        <title>The genome of the cucumber, Cucumis sativus L.</title>
        <authorList>
            <person name="Huang S."/>
            <person name="Li R."/>
            <person name="Zhang Z."/>
            <person name="Li L."/>
            <person name="Gu X."/>
            <person name="Fan W."/>
            <person name="Lucas W.J."/>
            <person name="Wang X."/>
            <person name="Xie B."/>
            <person name="Ni P."/>
            <person name="Ren Y."/>
            <person name="Zhu H."/>
            <person name="Li J."/>
            <person name="Lin K."/>
            <person name="Jin W."/>
            <person name="Fei Z."/>
            <person name="Li G."/>
            <person name="Staub J."/>
            <person name="Kilian A."/>
            <person name="van der Vossen E.A."/>
            <person name="Wu Y."/>
            <person name="Guo J."/>
            <person name="He J."/>
            <person name="Jia Z."/>
            <person name="Ren Y."/>
            <person name="Tian G."/>
            <person name="Lu Y."/>
            <person name="Ruan J."/>
            <person name="Qian W."/>
            <person name="Wang M."/>
            <person name="Huang Q."/>
            <person name="Li B."/>
            <person name="Xuan Z."/>
            <person name="Cao J."/>
            <person name="Asan"/>
            <person name="Wu Z."/>
            <person name="Zhang J."/>
            <person name="Cai Q."/>
            <person name="Bai Y."/>
            <person name="Zhao B."/>
            <person name="Han Y."/>
            <person name="Li Y."/>
            <person name="Li X."/>
            <person name="Wang S."/>
            <person name="Shi Q."/>
            <person name="Liu S."/>
            <person name="Cho W.K."/>
            <person name="Kim J.Y."/>
            <person name="Xu Y."/>
            <person name="Heller-Uszynska K."/>
            <person name="Miao H."/>
            <person name="Cheng Z."/>
            <person name="Zhang S."/>
            <person name="Wu J."/>
            <person name="Yang Y."/>
            <person name="Kang H."/>
            <person name="Li M."/>
            <person name="Liang H."/>
            <person name="Ren X."/>
            <person name="Shi Z."/>
            <person name="Wen M."/>
            <person name="Jian M."/>
            <person name="Yang H."/>
            <person name="Zhang G."/>
            <person name="Yang Z."/>
            <person name="Chen R."/>
            <person name="Liu S."/>
            <person name="Li J."/>
            <person name="Ma L."/>
            <person name="Liu H."/>
            <person name="Zhou Y."/>
            <person name="Zhao J."/>
            <person name="Fang X."/>
            <person name="Li G."/>
            <person name="Fang L."/>
            <person name="Li Y."/>
            <person name="Liu D."/>
            <person name="Zheng H."/>
            <person name="Zhang Y."/>
            <person name="Qin N."/>
            <person name="Li Z."/>
            <person name="Yang G."/>
            <person name="Yang S."/>
            <person name="Bolund L."/>
            <person name="Kristiansen K."/>
            <person name="Zheng H."/>
            <person name="Li S."/>
            <person name="Zhang X."/>
            <person name="Yang H."/>
            <person name="Wang J."/>
            <person name="Sun R."/>
            <person name="Zhang B."/>
            <person name="Jiang S."/>
            <person name="Wang J."/>
            <person name="Du Y."/>
            <person name="Li S."/>
        </authorList>
    </citation>
    <scope>NUCLEOTIDE SEQUENCE [LARGE SCALE GENOMIC DNA]</scope>
    <source>
        <strain evidence="3">cv. 9930</strain>
    </source>
</reference>
<dbReference type="SUPFAM" id="SSF47616">
    <property type="entry name" value="GST C-terminal domain-like"/>
    <property type="match status" value="1"/>
</dbReference>
<evidence type="ECO:0000313" key="2">
    <source>
        <dbReference type="EMBL" id="KGN54316.1"/>
    </source>
</evidence>
<dbReference type="Gramene" id="KGN54316">
    <property type="protein sequence ID" value="KGN54316"/>
    <property type="gene ID" value="Csa_4G303150"/>
</dbReference>
<feature type="compositionally biased region" description="Basic and acidic residues" evidence="1">
    <location>
        <begin position="9"/>
        <end position="20"/>
    </location>
</feature>
<gene>
    <name evidence="2" type="ORF">Csa_4G303150</name>
</gene>
<dbReference type="EMBL" id="CM002925">
    <property type="protein sequence ID" value="KGN54316.1"/>
    <property type="molecule type" value="Genomic_DNA"/>
</dbReference>